<evidence type="ECO:0000313" key="1">
    <source>
        <dbReference type="EMBL" id="CCD68869.1"/>
    </source>
</evidence>
<sequence>MITEARINGNAYINCQESLTLENDSARPAFQHRAFEGLIQHPLPLGQDALVSRVRALQVILCGRADPRYDAPFNGSPILLRQYAEDMIQYGHALKAEECLMVQLEENEPNKVMRKQRYGADTVTLPTFDLWCIPEVRQSLYVLFQPHPFGDESTRCLDRFGNTNRYWFTLPISGEYTLLEQLQEDEERRLTFRFTPTNRCIWESPLHDVTKLRRALNTPLPTGQQALRLRLAWMINLLTGQKPPETVFQGTYVETRNFLKIVRGATMLVLGIREEASTVKVELSTCVRHIATSSARGHNLVLPTFTLFTMYSMEKWEAWLNGCWNHIFNEITGRDIESCTCHQDEEME</sequence>
<dbReference type="EMBL" id="BX284605">
    <property type="protein sequence ID" value="CCD68869.1"/>
    <property type="molecule type" value="Genomic_DNA"/>
</dbReference>
<dbReference type="CTD" id="184115"/>
<reference evidence="1 2" key="1">
    <citation type="journal article" date="1998" name="Science">
        <title>Genome sequence of the nematode C. elegans: a platform for investigating biology.</title>
        <authorList>
            <consortium name="The C. elegans sequencing consortium"/>
            <person name="Sulson J.E."/>
            <person name="Waterston R."/>
        </authorList>
    </citation>
    <scope>NUCLEOTIDE SEQUENCE [LARGE SCALE GENOMIC DNA]</scope>
    <source>
        <strain evidence="1 2">Bristol N2</strain>
    </source>
</reference>
<dbReference type="PaxDb" id="6239-F07B7.7"/>
<dbReference type="KEGG" id="cel:CELE_F07B7.7"/>
<gene>
    <name evidence="1" type="ORF">CELE_F07B7.7</name>
    <name evidence="1 3" type="ORF">F07B7.7</name>
</gene>
<organism evidence="1 2">
    <name type="scientific">Caenorhabditis elegans</name>
    <dbReference type="NCBI Taxonomy" id="6239"/>
    <lineage>
        <taxon>Eukaryota</taxon>
        <taxon>Metazoa</taxon>
        <taxon>Ecdysozoa</taxon>
        <taxon>Nematoda</taxon>
        <taxon>Chromadorea</taxon>
        <taxon>Rhabditida</taxon>
        <taxon>Rhabditina</taxon>
        <taxon>Rhabditomorpha</taxon>
        <taxon>Rhabditoidea</taxon>
        <taxon>Rhabditidae</taxon>
        <taxon>Peloderinae</taxon>
        <taxon>Caenorhabditis</taxon>
    </lineage>
</organism>
<dbReference type="RefSeq" id="NP_505272.1">
    <property type="nucleotide sequence ID" value="NM_072871.1"/>
</dbReference>
<dbReference type="OrthoDB" id="5909985at2759"/>
<dbReference type="HOGENOM" id="CLU_797496_0_0_1"/>
<evidence type="ECO:0000313" key="2">
    <source>
        <dbReference type="Proteomes" id="UP000001940"/>
    </source>
</evidence>
<dbReference type="WormBase" id="F07B7.7">
    <property type="protein sequence ID" value="CE07602"/>
    <property type="gene ID" value="WBGene00017188"/>
</dbReference>
<dbReference type="GeneID" id="184115"/>
<keyword evidence="2" id="KW-1185">Reference proteome</keyword>
<dbReference type="PhylomeDB" id="G5EEC6"/>
<dbReference type="InParanoid" id="G5EEC6"/>
<dbReference type="PIR" id="T29515">
    <property type="entry name" value="T29515"/>
</dbReference>
<name>G5EEC6_CAEEL</name>
<dbReference type="eggNOG" id="ENOG502THGS">
    <property type="taxonomic scope" value="Eukaryota"/>
</dbReference>
<proteinExistence type="predicted"/>
<dbReference type="Proteomes" id="UP000001940">
    <property type="component" value="Chromosome V"/>
</dbReference>
<accession>G5EEC6</accession>
<dbReference type="AlphaFoldDB" id="G5EEC6"/>
<protein>
    <submittedName>
        <fullName evidence="1">Core protein VP7</fullName>
    </submittedName>
</protein>
<dbReference type="AGR" id="WB:WBGene00017188"/>
<dbReference type="IntAct" id="G5EEC6">
    <property type="interactions" value="1"/>
</dbReference>
<evidence type="ECO:0000313" key="3">
    <source>
        <dbReference type="WormBase" id="F07B7.7"/>
    </source>
</evidence>